<dbReference type="AlphaFoldDB" id="A0A816ZZ98"/>
<reference evidence="1" key="1">
    <citation type="submission" date="2021-01" db="EMBL/GenBank/DDBJ databases">
        <authorList>
            <consortium name="Genoscope - CEA"/>
            <person name="William W."/>
        </authorList>
    </citation>
    <scope>NUCLEOTIDE SEQUENCE</scope>
</reference>
<dbReference type="Proteomes" id="UP001295469">
    <property type="component" value="Chromosome A08"/>
</dbReference>
<proteinExistence type="predicted"/>
<evidence type="ECO:0000313" key="1">
    <source>
        <dbReference type="EMBL" id="CAF2233423.1"/>
    </source>
</evidence>
<organism evidence="1">
    <name type="scientific">Brassica napus</name>
    <name type="common">Rape</name>
    <dbReference type="NCBI Taxonomy" id="3708"/>
    <lineage>
        <taxon>Eukaryota</taxon>
        <taxon>Viridiplantae</taxon>
        <taxon>Streptophyta</taxon>
        <taxon>Embryophyta</taxon>
        <taxon>Tracheophyta</taxon>
        <taxon>Spermatophyta</taxon>
        <taxon>Magnoliopsida</taxon>
        <taxon>eudicotyledons</taxon>
        <taxon>Gunneridae</taxon>
        <taxon>Pentapetalae</taxon>
        <taxon>rosids</taxon>
        <taxon>malvids</taxon>
        <taxon>Brassicales</taxon>
        <taxon>Brassicaceae</taxon>
        <taxon>Brassiceae</taxon>
        <taxon>Brassica</taxon>
    </lineage>
</organism>
<protein>
    <submittedName>
        <fullName evidence="1">(rape) hypothetical protein</fullName>
    </submittedName>
</protein>
<sequence length="54" mass="6054">MAKKGPSVMHCGTKLVTRSETNHSFGTHHLQCHLKTCSKKPLKEAKPINKTRKV</sequence>
<gene>
    <name evidence="1" type="ORF">DARMORV10_A08P13050.1</name>
</gene>
<accession>A0A816ZZ98</accession>
<dbReference type="EMBL" id="HG994362">
    <property type="protein sequence ID" value="CAF2233423.1"/>
    <property type="molecule type" value="Genomic_DNA"/>
</dbReference>
<name>A0A816ZZ98_BRANA</name>